<evidence type="ECO:0000256" key="1">
    <source>
        <dbReference type="ARBA" id="ARBA00022448"/>
    </source>
</evidence>
<dbReference type="InterPro" id="IPR027417">
    <property type="entry name" value="P-loop_NTPase"/>
</dbReference>
<reference evidence="5 6" key="1">
    <citation type="submission" date="2019-07" db="EMBL/GenBank/DDBJ databases">
        <title>Whole genome shotgun sequence of Skermanella aerolata NBRC 106429.</title>
        <authorList>
            <person name="Hosoyama A."/>
            <person name="Uohara A."/>
            <person name="Ohji S."/>
            <person name="Ichikawa N."/>
        </authorList>
    </citation>
    <scope>NUCLEOTIDE SEQUENCE [LARGE SCALE GENOMIC DNA]</scope>
    <source>
        <strain evidence="5 6">NBRC 106429</strain>
    </source>
</reference>
<dbReference type="RefSeq" id="WP_044426563.1">
    <property type="nucleotide sequence ID" value="NZ_BJYZ01000007.1"/>
</dbReference>
<keyword evidence="1" id="KW-0813">Transport</keyword>
<gene>
    <name evidence="5" type="ORF">SAE02_18240</name>
</gene>
<dbReference type="PROSITE" id="PS50893">
    <property type="entry name" value="ABC_TRANSPORTER_2"/>
    <property type="match status" value="1"/>
</dbReference>
<dbReference type="OrthoDB" id="9790614at2"/>
<dbReference type="GO" id="GO:0043190">
    <property type="term" value="C:ATP-binding cassette (ABC) transporter complex"/>
    <property type="evidence" value="ECO:0007669"/>
    <property type="project" value="InterPro"/>
</dbReference>
<dbReference type="InterPro" id="IPR050093">
    <property type="entry name" value="ABC_SmlMolc_Importer"/>
</dbReference>
<dbReference type="Proteomes" id="UP000321523">
    <property type="component" value="Unassembled WGS sequence"/>
</dbReference>
<dbReference type="SUPFAM" id="SSF50331">
    <property type="entry name" value="MOP-like"/>
    <property type="match status" value="1"/>
</dbReference>
<evidence type="ECO:0000313" key="6">
    <source>
        <dbReference type="Proteomes" id="UP000321523"/>
    </source>
</evidence>
<dbReference type="FunFam" id="3.40.50.300:FF:000425">
    <property type="entry name" value="Probable ABC transporter, ATP-binding subunit"/>
    <property type="match status" value="1"/>
</dbReference>
<dbReference type="SUPFAM" id="SSF52540">
    <property type="entry name" value="P-loop containing nucleoside triphosphate hydrolases"/>
    <property type="match status" value="1"/>
</dbReference>
<sequence>MPYLVLDKLTKRFNQYLAVDGISLDVEKGELVSLLGPSGCGKTTTLQMIAGFTDPTSGRVSLNGADLLAKKPNERGLGIVFQSYALFPHMTAAENVAFGLEMRGVSRADRDRMVTETLNLVGLGAYGDRHPKRMSGGQQQRVALARALVIKPNLLLLDEPLSNLDAKMREEMQIELRRIQRTVGTTMILVTHDQSEAMALSDRVVVMNKGKVEQVAAPQEAYDRPASAFVANFLGRTNLLQGMVRQDGGVGRIDVSGASWPVGPDVPAGPGVMTVRPEKVAFVPDAGVPGMVRARVFQGTQWLFEVGTEAGQVMVIRQHDGQAMPQENERVMVGWRPEDMRVMAAQAGAS</sequence>
<dbReference type="GO" id="GO:0015697">
    <property type="term" value="P:quaternary ammonium group transport"/>
    <property type="evidence" value="ECO:0007669"/>
    <property type="project" value="UniProtKB-ARBA"/>
</dbReference>
<organism evidence="5 6">
    <name type="scientific">Skermanella aerolata</name>
    <dbReference type="NCBI Taxonomy" id="393310"/>
    <lineage>
        <taxon>Bacteria</taxon>
        <taxon>Pseudomonadati</taxon>
        <taxon>Pseudomonadota</taxon>
        <taxon>Alphaproteobacteria</taxon>
        <taxon>Rhodospirillales</taxon>
        <taxon>Azospirillaceae</taxon>
        <taxon>Skermanella</taxon>
    </lineage>
</organism>
<name>A0A512DMH7_9PROT</name>
<dbReference type="GO" id="GO:0022857">
    <property type="term" value="F:transmembrane transporter activity"/>
    <property type="evidence" value="ECO:0007669"/>
    <property type="project" value="InterPro"/>
</dbReference>
<dbReference type="InterPro" id="IPR013611">
    <property type="entry name" value="Transp-assoc_OB_typ2"/>
</dbReference>
<evidence type="ECO:0000256" key="2">
    <source>
        <dbReference type="ARBA" id="ARBA00022741"/>
    </source>
</evidence>
<dbReference type="PANTHER" id="PTHR42781:SF4">
    <property type="entry name" value="SPERMIDINE_PUTRESCINE IMPORT ATP-BINDING PROTEIN POTA"/>
    <property type="match status" value="1"/>
</dbReference>
<protein>
    <submittedName>
        <fullName evidence="5">ABC transporter ATP-binding protein</fullName>
    </submittedName>
</protein>
<dbReference type="PANTHER" id="PTHR42781">
    <property type="entry name" value="SPERMIDINE/PUTRESCINE IMPORT ATP-BINDING PROTEIN POTA"/>
    <property type="match status" value="1"/>
</dbReference>
<keyword evidence="3 5" id="KW-0067">ATP-binding</keyword>
<dbReference type="Gene3D" id="3.40.50.300">
    <property type="entry name" value="P-loop containing nucleotide triphosphate hydrolases"/>
    <property type="match status" value="1"/>
</dbReference>
<dbReference type="GO" id="GO:0005524">
    <property type="term" value="F:ATP binding"/>
    <property type="evidence" value="ECO:0007669"/>
    <property type="project" value="UniProtKB-KW"/>
</dbReference>
<evidence type="ECO:0000256" key="3">
    <source>
        <dbReference type="ARBA" id="ARBA00022840"/>
    </source>
</evidence>
<dbReference type="InterPro" id="IPR003439">
    <property type="entry name" value="ABC_transporter-like_ATP-bd"/>
</dbReference>
<evidence type="ECO:0000259" key="4">
    <source>
        <dbReference type="PROSITE" id="PS50893"/>
    </source>
</evidence>
<dbReference type="AlphaFoldDB" id="A0A512DMH7"/>
<dbReference type="PROSITE" id="PS00211">
    <property type="entry name" value="ABC_TRANSPORTER_1"/>
    <property type="match status" value="1"/>
</dbReference>
<dbReference type="EMBL" id="BJYZ01000007">
    <property type="protein sequence ID" value="GEO37676.1"/>
    <property type="molecule type" value="Genomic_DNA"/>
</dbReference>
<keyword evidence="6" id="KW-1185">Reference proteome</keyword>
<keyword evidence="2" id="KW-0547">Nucleotide-binding</keyword>
<dbReference type="InterPro" id="IPR008995">
    <property type="entry name" value="Mo/tungstate-bd_C_term_dom"/>
</dbReference>
<evidence type="ECO:0000313" key="5">
    <source>
        <dbReference type="EMBL" id="GEO37676.1"/>
    </source>
</evidence>
<dbReference type="SMART" id="SM00382">
    <property type="entry name" value="AAA"/>
    <property type="match status" value="1"/>
</dbReference>
<proteinExistence type="predicted"/>
<dbReference type="Pfam" id="PF00005">
    <property type="entry name" value="ABC_tran"/>
    <property type="match status" value="1"/>
</dbReference>
<dbReference type="InterPro" id="IPR017871">
    <property type="entry name" value="ABC_transporter-like_CS"/>
</dbReference>
<dbReference type="Pfam" id="PF08402">
    <property type="entry name" value="TOBE_2"/>
    <property type="match status" value="1"/>
</dbReference>
<accession>A0A512DMH7</accession>
<comment type="caution">
    <text evidence="5">The sequence shown here is derived from an EMBL/GenBank/DDBJ whole genome shotgun (WGS) entry which is preliminary data.</text>
</comment>
<dbReference type="InterPro" id="IPR003593">
    <property type="entry name" value="AAA+_ATPase"/>
</dbReference>
<feature type="domain" description="ABC transporter" evidence="4">
    <location>
        <begin position="4"/>
        <end position="234"/>
    </location>
</feature>
<dbReference type="Gene3D" id="2.40.50.100">
    <property type="match status" value="1"/>
</dbReference>
<dbReference type="GO" id="GO:0016887">
    <property type="term" value="F:ATP hydrolysis activity"/>
    <property type="evidence" value="ECO:0007669"/>
    <property type="project" value="InterPro"/>
</dbReference>